<dbReference type="Gene3D" id="3.30.43.10">
    <property type="entry name" value="Uridine Diphospho-n-acetylenolpyruvylglucosamine Reductase, domain 2"/>
    <property type="match status" value="1"/>
</dbReference>
<feature type="domain" description="FAD-binding PCMH-type" evidence="8">
    <location>
        <begin position="71"/>
        <end position="247"/>
    </location>
</feature>
<dbReference type="GO" id="GO:0071949">
    <property type="term" value="F:FAD binding"/>
    <property type="evidence" value="ECO:0007669"/>
    <property type="project" value="InterPro"/>
</dbReference>
<dbReference type="EMBL" id="OX451738">
    <property type="protein sequence ID" value="CAI8603156.1"/>
    <property type="molecule type" value="Genomic_DNA"/>
</dbReference>
<dbReference type="Proteomes" id="UP001157006">
    <property type="component" value="Chromosome 3"/>
</dbReference>
<comment type="similarity">
    <text evidence="2">Belongs to the oxygen-dependent FAD-linked oxidoreductase family.</text>
</comment>
<dbReference type="InterPro" id="IPR016167">
    <property type="entry name" value="FAD-bd_PCMH_sub1"/>
</dbReference>
<keyword evidence="3" id="KW-0285">Flavoprotein</keyword>
<feature type="signal peptide" evidence="7">
    <location>
        <begin position="1"/>
        <end position="24"/>
    </location>
</feature>
<dbReference type="GO" id="GO:0016491">
    <property type="term" value="F:oxidoreductase activity"/>
    <property type="evidence" value="ECO:0007669"/>
    <property type="project" value="InterPro"/>
</dbReference>
<evidence type="ECO:0000313" key="10">
    <source>
        <dbReference type="Proteomes" id="UP001157006"/>
    </source>
</evidence>
<dbReference type="Gene3D" id="3.30.465.10">
    <property type="match status" value="1"/>
</dbReference>
<dbReference type="InterPro" id="IPR036318">
    <property type="entry name" value="FAD-bd_PCMH-like_sf"/>
</dbReference>
<proteinExistence type="inferred from homology"/>
<accession>A0AAV0ZZL5</accession>
<dbReference type="InterPro" id="IPR012951">
    <property type="entry name" value="BBE"/>
</dbReference>
<dbReference type="Gene3D" id="3.40.462.20">
    <property type="match status" value="1"/>
</dbReference>
<keyword evidence="6" id="KW-0325">Glycoprotein</keyword>
<dbReference type="Pfam" id="PF01565">
    <property type="entry name" value="FAD_binding_4"/>
    <property type="match status" value="1"/>
</dbReference>
<evidence type="ECO:0000256" key="2">
    <source>
        <dbReference type="ARBA" id="ARBA00005466"/>
    </source>
</evidence>
<sequence>MLNFFKRLLCLICFLLLSFDVSVCLSSSSLLDDFTFCLENHQIKNFTVFPYNDYYKILNFSIQNLRFAEPTTPKPIVIVLPESLKQLQKSLACCRRFSLGIRVRSGGHSYEGTSSVAGDGTLFVIIDMMNLNHVKVDMETKTAWVEGGATLGETYYAISQASDEYGFSAGSCPTVGVGGHISGGGFGLLSRKYGLAADNVVDALLIDAEGRLLDRKTMGDDVFWAIRGGGGGVWGVVYAWKIQLLKVPQIVTSCSVPRTGTKRDIAKLLNKWQDVAPNLEDDFYLSCLVAAAGLAEPKNVGISTTFNGFFLGSKSNATSILNQDFPELNIVDEECSEMSWIESIVLFSGLNDGASVSDLGNRYLEDKQYFKAKSDYVRSYVPLFGIETALGFLEKEPKGSVVLDPYGGIMNNISSDSIAFPHRKGNLFSIQYLIYWKEEDNDKSSDYIDWIRGFYSSMTPFVSHDPRAAYINYIDFDLGVMEVISVNHVVNPRVWGEKYFLDNYDRLVKAKTLIDPNNVFTNQQGILPKTFASSNA</sequence>
<reference evidence="9 10" key="1">
    <citation type="submission" date="2023-01" db="EMBL/GenBank/DDBJ databases">
        <authorList>
            <person name="Kreplak J."/>
        </authorList>
    </citation>
    <scope>NUCLEOTIDE SEQUENCE [LARGE SCALE GENOMIC DNA]</scope>
</reference>
<evidence type="ECO:0000256" key="6">
    <source>
        <dbReference type="ARBA" id="ARBA00023180"/>
    </source>
</evidence>
<dbReference type="AlphaFoldDB" id="A0AAV0ZZL5"/>
<dbReference type="InterPro" id="IPR006094">
    <property type="entry name" value="Oxid_FAD_bind_N"/>
</dbReference>
<keyword evidence="4 7" id="KW-0732">Signal</keyword>
<comment type="cofactor">
    <cofactor evidence="1">
        <name>FAD</name>
        <dbReference type="ChEBI" id="CHEBI:57692"/>
    </cofactor>
</comment>
<evidence type="ECO:0000256" key="1">
    <source>
        <dbReference type="ARBA" id="ARBA00001974"/>
    </source>
</evidence>
<protein>
    <recommendedName>
        <fullName evidence="8">FAD-binding PCMH-type domain-containing protein</fullName>
    </recommendedName>
</protein>
<organism evidence="9 10">
    <name type="scientific">Vicia faba</name>
    <name type="common">Broad bean</name>
    <name type="synonym">Faba vulgaris</name>
    <dbReference type="NCBI Taxonomy" id="3906"/>
    <lineage>
        <taxon>Eukaryota</taxon>
        <taxon>Viridiplantae</taxon>
        <taxon>Streptophyta</taxon>
        <taxon>Embryophyta</taxon>
        <taxon>Tracheophyta</taxon>
        <taxon>Spermatophyta</taxon>
        <taxon>Magnoliopsida</taxon>
        <taxon>eudicotyledons</taxon>
        <taxon>Gunneridae</taxon>
        <taxon>Pentapetalae</taxon>
        <taxon>rosids</taxon>
        <taxon>fabids</taxon>
        <taxon>Fabales</taxon>
        <taxon>Fabaceae</taxon>
        <taxon>Papilionoideae</taxon>
        <taxon>50 kb inversion clade</taxon>
        <taxon>NPAAA clade</taxon>
        <taxon>Hologalegina</taxon>
        <taxon>IRL clade</taxon>
        <taxon>Fabeae</taxon>
        <taxon>Vicia</taxon>
    </lineage>
</organism>
<dbReference type="Pfam" id="PF08031">
    <property type="entry name" value="BBE"/>
    <property type="match status" value="1"/>
</dbReference>
<evidence type="ECO:0000256" key="4">
    <source>
        <dbReference type="ARBA" id="ARBA00022729"/>
    </source>
</evidence>
<dbReference type="InterPro" id="IPR016166">
    <property type="entry name" value="FAD-bd_PCMH"/>
</dbReference>
<dbReference type="PROSITE" id="PS51387">
    <property type="entry name" value="FAD_PCMH"/>
    <property type="match status" value="1"/>
</dbReference>
<evidence type="ECO:0000256" key="7">
    <source>
        <dbReference type="SAM" id="SignalP"/>
    </source>
</evidence>
<dbReference type="InterPro" id="IPR016169">
    <property type="entry name" value="FAD-bd_PCMH_sub2"/>
</dbReference>
<evidence type="ECO:0000256" key="5">
    <source>
        <dbReference type="ARBA" id="ARBA00022827"/>
    </source>
</evidence>
<evidence type="ECO:0000313" key="9">
    <source>
        <dbReference type="EMBL" id="CAI8603156.1"/>
    </source>
</evidence>
<dbReference type="SUPFAM" id="SSF56176">
    <property type="entry name" value="FAD-binding/transporter-associated domain-like"/>
    <property type="match status" value="1"/>
</dbReference>
<keyword evidence="10" id="KW-1185">Reference proteome</keyword>
<evidence type="ECO:0000259" key="8">
    <source>
        <dbReference type="PROSITE" id="PS51387"/>
    </source>
</evidence>
<keyword evidence="5" id="KW-0274">FAD</keyword>
<gene>
    <name evidence="9" type="ORF">VFH_III073720</name>
</gene>
<dbReference type="PANTHER" id="PTHR32448">
    <property type="entry name" value="OS08G0158400 PROTEIN"/>
    <property type="match status" value="1"/>
</dbReference>
<feature type="chain" id="PRO_5043751547" description="FAD-binding PCMH-type domain-containing protein" evidence="7">
    <location>
        <begin position="25"/>
        <end position="536"/>
    </location>
</feature>
<evidence type="ECO:0000256" key="3">
    <source>
        <dbReference type="ARBA" id="ARBA00022630"/>
    </source>
</evidence>
<name>A0AAV0ZZL5_VICFA</name>